<dbReference type="EMBL" id="CAWUPB010000351">
    <property type="protein sequence ID" value="CAK7324469.1"/>
    <property type="molecule type" value="Genomic_DNA"/>
</dbReference>
<feature type="compositionally biased region" description="Polar residues" evidence="1">
    <location>
        <begin position="36"/>
        <end position="50"/>
    </location>
</feature>
<sequence length="60" mass="6587">PPSPPSSFSPETHQHNPRTPHNSLTTTPFPLFRSIAPSTSCSLITRPTSSHNDDNVQHRA</sequence>
<keyword evidence="3" id="KW-1185">Reference proteome</keyword>
<feature type="compositionally biased region" description="Basic and acidic residues" evidence="1">
    <location>
        <begin position="51"/>
        <end position="60"/>
    </location>
</feature>
<dbReference type="Proteomes" id="UP001314170">
    <property type="component" value="Unassembled WGS sequence"/>
</dbReference>
<comment type="caution">
    <text evidence="2">The sequence shown here is derived from an EMBL/GenBank/DDBJ whole genome shotgun (WGS) entry which is preliminary data.</text>
</comment>
<accession>A0AAV1QTT9</accession>
<evidence type="ECO:0000313" key="2">
    <source>
        <dbReference type="EMBL" id="CAK7324469.1"/>
    </source>
</evidence>
<protein>
    <submittedName>
        <fullName evidence="2">Uncharacterized protein</fullName>
    </submittedName>
</protein>
<dbReference type="AlphaFoldDB" id="A0AAV1QTT9"/>
<feature type="region of interest" description="Disordered" evidence="1">
    <location>
        <begin position="1"/>
        <end position="60"/>
    </location>
</feature>
<reference evidence="2 3" key="1">
    <citation type="submission" date="2024-01" db="EMBL/GenBank/DDBJ databases">
        <authorList>
            <person name="Waweru B."/>
        </authorList>
    </citation>
    <scope>NUCLEOTIDE SEQUENCE [LARGE SCALE GENOMIC DNA]</scope>
</reference>
<name>A0AAV1QTT9_9ROSI</name>
<feature type="compositionally biased region" description="Polar residues" evidence="1">
    <location>
        <begin position="17"/>
        <end position="28"/>
    </location>
</feature>
<feature type="non-terminal residue" evidence="2">
    <location>
        <position position="1"/>
    </location>
</feature>
<organism evidence="2 3">
    <name type="scientific">Dovyalis caffra</name>
    <dbReference type="NCBI Taxonomy" id="77055"/>
    <lineage>
        <taxon>Eukaryota</taxon>
        <taxon>Viridiplantae</taxon>
        <taxon>Streptophyta</taxon>
        <taxon>Embryophyta</taxon>
        <taxon>Tracheophyta</taxon>
        <taxon>Spermatophyta</taxon>
        <taxon>Magnoliopsida</taxon>
        <taxon>eudicotyledons</taxon>
        <taxon>Gunneridae</taxon>
        <taxon>Pentapetalae</taxon>
        <taxon>rosids</taxon>
        <taxon>fabids</taxon>
        <taxon>Malpighiales</taxon>
        <taxon>Salicaceae</taxon>
        <taxon>Flacourtieae</taxon>
        <taxon>Dovyalis</taxon>
    </lineage>
</organism>
<evidence type="ECO:0000313" key="3">
    <source>
        <dbReference type="Proteomes" id="UP001314170"/>
    </source>
</evidence>
<gene>
    <name evidence="2" type="ORF">DCAF_LOCUS2116</name>
</gene>
<proteinExistence type="predicted"/>
<evidence type="ECO:0000256" key="1">
    <source>
        <dbReference type="SAM" id="MobiDB-lite"/>
    </source>
</evidence>